<dbReference type="Proteomes" id="UP000012429">
    <property type="component" value="Unassembled WGS sequence"/>
</dbReference>
<evidence type="ECO:0000313" key="3">
    <source>
        <dbReference type="Proteomes" id="UP000012429"/>
    </source>
</evidence>
<organism evidence="2 3">
    <name type="scientific">Rhizobium freirei PRF 81</name>
    <dbReference type="NCBI Taxonomy" id="363754"/>
    <lineage>
        <taxon>Bacteria</taxon>
        <taxon>Pseudomonadati</taxon>
        <taxon>Pseudomonadota</taxon>
        <taxon>Alphaproteobacteria</taxon>
        <taxon>Hyphomicrobiales</taxon>
        <taxon>Rhizobiaceae</taxon>
        <taxon>Rhizobium/Agrobacterium group</taxon>
        <taxon>Rhizobium</taxon>
    </lineage>
</organism>
<reference evidence="2 3" key="1">
    <citation type="journal article" date="2012" name="BMC Genomics">
        <title>Genomic basis of broad host range and environmental adaptability of Rhizobium tropici CIAT 899 and Rhizobium sp. PRF 81 which are used in inoculants for common bean (Phaseolus vulgaris L.).</title>
        <authorList>
            <person name="Ormeno-Orrillo E."/>
            <person name="Menna P."/>
            <person name="Almeida L.G."/>
            <person name="Ollero F.J."/>
            <person name="Nicolas M.F."/>
            <person name="Pains Rodrigues E."/>
            <person name="Shigueyoshi Nakatani A."/>
            <person name="Silva Batista J.S."/>
            <person name="Oliveira Chueire L.M."/>
            <person name="Souza R.C."/>
            <person name="Ribeiro Vasconcelos A.T."/>
            <person name="Megias M."/>
            <person name="Hungria M."/>
            <person name="Martinez-Romero E."/>
        </authorList>
    </citation>
    <scope>NUCLEOTIDE SEQUENCE [LARGE SCALE GENOMIC DNA]</scope>
    <source>
        <strain evidence="2 3">PRF 81</strain>
    </source>
</reference>
<sequence length="187" mass="21178">MDHLLPRHVDEIARFQDRQDLGEFFAAIHGFRHVEIVEQRLRTRRTMLLAQCQQRVAEELRHRIAVAAVQRQAAGPGIIIDFDEVAEKRQPFLQIGGKARFILQGFVRNVQIKRLDGGSDRWLGRREPLLSLLAFTEELLQEIEHARPQASNGTTAEPSAAAACRQCRGKQGKAKRQVSACPREKGV</sequence>
<gene>
    <name evidence="2" type="ORF">RHSP_72831</name>
</gene>
<evidence type="ECO:0000313" key="2">
    <source>
        <dbReference type="EMBL" id="ENN84523.1"/>
    </source>
</evidence>
<proteinExistence type="predicted"/>
<dbReference type="AlphaFoldDB" id="N6U2F0"/>
<name>N6U2F0_9HYPH</name>
<evidence type="ECO:0000256" key="1">
    <source>
        <dbReference type="SAM" id="MobiDB-lite"/>
    </source>
</evidence>
<protein>
    <submittedName>
        <fullName evidence="2">Uncharacterized protein</fullName>
    </submittedName>
</protein>
<keyword evidence="3" id="KW-1185">Reference proteome</keyword>
<feature type="region of interest" description="Disordered" evidence="1">
    <location>
        <begin position="168"/>
        <end position="187"/>
    </location>
</feature>
<comment type="caution">
    <text evidence="2">The sequence shown here is derived from an EMBL/GenBank/DDBJ whole genome shotgun (WGS) entry which is preliminary data.</text>
</comment>
<accession>N6U2F0</accession>
<dbReference type="EMBL" id="AQHN01000089">
    <property type="protein sequence ID" value="ENN84523.1"/>
    <property type="molecule type" value="Genomic_DNA"/>
</dbReference>
<dbReference type="STRING" id="363754.RHSP_72831"/>